<dbReference type="AlphaFoldDB" id="A0A2G9GK48"/>
<comment type="caution">
    <text evidence="1">The sequence shown here is derived from an EMBL/GenBank/DDBJ whole genome shotgun (WGS) entry which is preliminary data.</text>
</comment>
<protein>
    <submittedName>
        <fullName evidence="1">Uncharacterized protein</fullName>
    </submittedName>
</protein>
<dbReference type="OrthoDB" id="815101at2759"/>
<organism evidence="1 2">
    <name type="scientific">Handroanthus impetiginosus</name>
    <dbReference type="NCBI Taxonomy" id="429701"/>
    <lineage>
        <taxon>Eukaryota</taxon>
        <taxon>Viridiplantae</taxon>
        <taxon>Streptophyta</taxon>
        <taxon>Embryophyta</taxon>
        <taxon>Tracheophyta</taxon>
        <taxon>Spermatophyta</taxon>
        <taxon>Magnoliopsida</taxon>
        <taxon>eudicotyledons</taxon>
        <taxon>Gunneridae</taxon>
        <taxon>Pentapetalae</taxon>
        <taxon>asterids</taxon>
        <taxon>lamiids</taxon>
        <taxon>Lamiales</taxon>
        <taxon>Bignoniaceae</taxon>
        <taxon>Crescentiina</taxon>
        <taxon>Tabebuia alliance</taxon>
        <taxon>Handroanthus</taxon>
    </lineage>
</organism>
<gene>
    <name evidence="1" type="ORF">CDL12_21881</name>
</gene>
<keyword evidence="2" id="KW-1185">Reference proteome</keyword>
<accession>A0A2G9GK48</accession>
<proteinExistence type="predicted"/>
<name>A0A2G9GK48_9LAMI</name>
<reference evidence="2" key="1">
    <citation type="journal article" date="2018" name="Gigascience">
        <title>Genome assembly of the Pink Ipe (Handroanthus impetiginosus, Bignoniaceae), a highly valued, ecologically keystone Neotropical timber forest tree.</title>
        <authorList>
            <person name="Silva-Junior O.B."/>
            <person name="Grattapaglia D."/>
            <person name="Novaes E."/>
            <person name="Collevatti R.G."/>
        </authorList>
    </citation>
    <scope>NUCLEOTIDE SEQUENCE [LARGE SCALE GENOMIC DNA]</scope>
    <source>
        <strain evidence="2">cv. UFG-1</strain>
    </source>
</reference>
<dbReference type="Proteomes" id="UP000231279">
    <property type="component" value="Unassembled WGS sequence"/>
</dbReference>
<dbReference type="EMBL" id="NKXS01004717">
    <property type="protein sequence ID" value="PIN05585.1"/>
    <property type="molecule type" value="Genomic_DNA"/>
</dbReference>
<evidence type="ECO:0000313" key="2">
    <source>
        <dbReference type="Proteomes" id="UP000231279"/>
    </source>
</evidence>
<sequence length="91" mass="10161">MAPKRKLEINAVIDESQRALFYTFQNTANNLSLFYNQCVDNQELAYKAGQKYAIVNPCSVCKLHCISSGISFVDAISDGGMKFVLVMEVVF</sequence>
<evidence type="ECO:0000313" key="1">
    <source>
        <dbReference type="EMBL" id="PIN05585.1"/>
    </source>
</evidence>